<dbReference type="Proteomes" id="UP000380867">
    <property type="component" value="Unassembled WGS sequence"/>
</dbReference>
<proteinExistence type="predicted"/>
<dbReference type="InterPro" id="IPR036249">
    <property type="entry name" value="Thioredoxin-like_sf"/>
</dbReference>
<keyword evidence="2" id="KW-1185">Reference proteome</keyword>
<dbReference type="EMBL" id="SDPQ02000001">
    <property type="protein sequence ID" value="KAA1400047.1"/>
    <property type="molecule type" value="Genomic_DNA"/>
</dbReference>
<evidence type="ECO:0000313" key="1">
    <source>
        <dbReference type="EMBL" id="KAA1400047.1"/>
    </source>
</evidence>
<organism evidence="1 2">
    <name type="scientific">Aeromicrobium ginsengisoli</name>
    <dbReference type="NCBI Taxonomy" id="363867"/>
    <lineage>
        <taxon>Bacteria</taxon>
        <taxon>Bacillati</taxon>
        <taxon>Actinomycetota</taxon>
        <taxon>Actinomycetes</taxon>
        <taxon>Propionibacteriales</taxon>
        <taxon>Nocardioidaceae</taxon>
        <taxon>Aeromicrobium</taxon>
    </lineage>
</organism>
<dbReference type="AlphaFoldDB" id="A0A5M4FIT3"/>
<dbReference type="CDD" id="cd02972">
    <property type="entry name" value="DsbA_family"/>
    <property type="match status" value="1"/>
</dbReference>
<protein>
    <submittedName>
        <fullName evidence="1">DsbA family protein</fullName>
    </submittedName>
</protein>
<dbReference type="SUPFAM" id="SSF52833">
    <property type="entry name" value="Thioredoxin-like"/>
    <property type="match status" value="1"/>
</dbReference>
<comment type="caution">
    <text evidence="1">The sequence shown here is derived from an EMBL/GenBank/DDBJ whole genome shotgun (WGS) entry which is preliminary data.</text>
</comment>
<dbReference type="OrthoDB" id="4125991at2"/>
<dbReference type="Gene3D" id="3.40.30.10">
    <property type="entry name" value="Glutaredoxin"/>
    <property type="match status" value="1"/>
</dbReference>
<sequence>MTSTDTVTSTTAPTSTEAVDFWFDPLCPFAWITSRWMLEVEQVRDVTTTFHVMSLSVLNEDKDVEQRYKDMLERGWGPVRLAIAVEQAHGSEALRSFYTSIGTKHHNEKREFDKALYEEVLEEIGLPLELASAAEDTTLDAAVRASHKIGIDRVGEEVGTPVIAIGGTAFFGPVLQSIPRGEVAGSVFDGARLLASYPDFFELKRTRKGELSFD</sequence>
<dbReference type="Pfam" id="PF22234">
    <property type="entry name" value="Rv2466c-like"/>
    <property type="match status" value="1"/>
</dbReference>
<reference evidence="1" key="1">
    <citation type="submission" date="2019-09" db="EMBL/GenBank/DDBJ databases">
        <authorList>
            <person name="Li J."/>
        </authorList>
    </citation>
    <scope>NUCLEOTIDE SEQUENCE [LARGE SCALE GENOMIC DNA]</scope>
    <source>
        <strain evidence="1">JCM 14732</strain>
    </source>
</reference>
<accession>A0A5M4FIT3</accession>
<gene>
    <name evidence="1" type="ORF">ESP70_004690</name>
</gene>
<dbReference type="RefSeq" id="WP_149688152.1">
    <property type="nucleotide sequence ID" value="NZ_SDPQ02000001.1"/>
</dbReference>
<evidence type="ECO:0000313" key="2">
    <source>
        <dbReference type="Proteomes" id="UP000380867"/>
    </source>
</evidence>
<name>A0A5M4FIT3_9ACTN</name>
<dbReference type="InterPro" id="IPR053977">
    <property type="entry name" value="Rv2466c-like"/>
</dbReference>